<reference evidence="3" key="2">
    <citation type="submission" date="2021-09" db="EMBL/GenBank/DDBJ databases">
        <authorList>
            <person name="Jia N."/>
            <person name="Wang J."/>
            <person name="Shi W."/>
            <person name="Du L."/>
            <person name="Sun Y."/>
            <person name="Zhan W."/>
            <person name="Jiang J."/>
            <person name="Wang Q."/>
            <person name="Zhang B."/>
            <person name="Ji P."/>
            <person name="Sakyi L.B."/>
            <person name="Cui X."/>
            <person name="Yuan T."/>
            <person name="Jiang B."/>
            <person name="Yang W."/>
            <person name="Lam T.T.-Y."/>
            <person name="Chang Q."/>
            <person name="Ding S."/>
            <person name="Wang X."/>
            <person name="Zhu J."/>
            <person name="Ruan X."/>
            <person name="Zhao L."/>
            <person name="Wei J."/>
            <person name="Que T."/>
            <person name="Du C."/>
            <person name="Cheng J."/>
            <person name="Dai P."/>
            <person name="Han X."/>
            <person name="Huang E."/>
            <person name="Gao Y."/>
            <person name="Liu J."/>
            <person name="Shao H."/>
            <person name="Ye R."/>
            <person name="Li L."/>
            <person name="Wei W."/>
            <person name="Wang X."/>
            <person name="Wang C."/>
            <person name="Huo Q."/>
            <person name="Li W."/>
            <person name="Guo W."/>
            <person name="Chen H."/>
            <person name="Chen S."/>
            <person name="Zhou L."/>
            <person name="Zhou L."/>
            <person name="Ni X."/>
            <person name="Tian J."/>
            <person name="Zhou Y."/>
            <person name="Sheng Y."/>
            <person name="Liu T."/>
            <person name="Pan Y."/>
            <person name="Xia L."/>
            <person name="Li J."/>
            <person name="Zhao F."/>
            <person name="Cao W."/>
        </authorList>
    </citation>
    <scope>NUCLEOTIDE SEQUENCE</scope>
    <source>
        <strain evidence="3">Rsan-2018</strain>
        <tissue evidence="3">Larvae</tissue>
    </source>
</reference>
<dbReference type="PANTHER" id="PTHR45632">
    <property type="entry name" value="LD33804P"/>
    <property type="match status" value="1"/>
</dbReference>
<sequence>MGEARWKGEPMSDVQRWLRLGGKAYVGKRLMASLQGYIYAMGGVDGNDSPFTKTVERYDVKADKWSMVAHMNDLHGFAGAGTARGRIYIAGGIGHGGLLDTVECYDPSTDVWTRVGTLSSPRAGLKVVVHMHTLYIIGGYNRTGRLTTMEQFDVMRARFSDLASMPRLNSNFAAALLEGSIYIIGGYDGKAGHL</sequence>
<dbReference type="Pfam" id="PF24681">
    <property type="entry name" value="Kelch_KLHDC2_KLHL20_DRC7"/>
    <property type="match status" value="1"/>
</dbReference>
<dbReference type="SUPFAM" id="SSF117281">
    <property type="entry name" value="Kelch motif"/>
    <property type="match status" value="1"/>
</dbReference>
<dbReference type="VEuPathDB" id="VectorBase:RSAN_056313"/>
<gene>
    <name evidence="3" type="ORF">HPB52_010840</name>
</gene>
<comment type="caution">
    <text evidence="3">The sequence shown here is derived from an EMBL/GenBank/DDBJ whole genome shotgun (WGS) entry which is preliminary data.</text>
</comment>
<proteinExistence type="predicted"/>
<accession>A0A9D4T453</accession>
<dbReference type="InterPro" id="IPR015915">
    <property type="entry name" value="Kelch-typ_b-propeller"/>
</dbReference>
<reference evidence="3" key="1">
    <citation type="journal article" date="2020" name="Cell">
        <title>Large-Scale Comparative Analyses of Tick Genomes Elucidate Their Genetic Diversity and Vector Capacities.</title>
        <authorList>
            <consortium name="Tick Genome and Microbiome Consortium (TIGMIC)"/>
            <person name="Jia N."/>
            <person name="Wang J."/>
            <person name="Shi W."/>
            <person name="Du L."/>
            <person name="Sun Y."/>
            <person name="Zhan W."/>
            <person name="Jiang J.F."/>
            <person name="Wang Q."/>
            <person name="Zhang B."/>
            <person name="Ji P."/>
            <person name="Bell-Sakyi L."/>
            <person name="Cui X.M."/>
            <person name="Yuan T.T."/>
            <person name="Jiang B.G."/>
            <person name="Yang W.F."/>
            <person name="Lam T.T."/>
            <person name="Chang Q.C."/>
            <person name="Ding S.J."/>
            <person name="Wang X.J."/>
            <person name="Zhu J.G."/>
            <person name="Ruan X.D."/>
            <person name="Zhao L."/>
            <person name="Wei J.T."/>
            <person name="Ye R.Z."/>
            <person name="Que T.C."/>
            <person name="Du C.H."/>
            <person name="Zhou Y.H."/>
            <person name="Cheng J.X."/>
            <person name="Dai P.F."/>
            <person name="Guo W.B."/>
            <person name="Han X.H."/>
            <person name="Huang E.J."/>
            <person name="Li L.F."/>
            <person name="Wei W."/>
            <person name="Gao Y.C."/>
            <person name="Liu J.Z."/>
            <person name="Shao H.Z."/>
            <person name="Wang X."/>
            <person name="Wang C.C."/>
            <person name="Yang T.C."/>
            <person name="Huo Q.B."/>
            <person name="Li W."/>
            <person name="Chen H.Y."/>
            <person name="Chen S.E."/>
            <person name="Zhou L.G."/>
            <person name="Ni X.B."/>
            <person name="Tian J.H."/>
            <person name="Sheng Y."/>
            <person name="Liu T."/>
            <person name="Pan Y.S."/>
            <person name="Xia L.Y."/>
            <person name="Li J."/>
            <person name="Zhao F."/>
            <person name="Cao W.C."/>
        </authorList>
    </citation>
    <scope>NUCLEOTIDE SEQUENCE</scope>
    <source>
        <strain evidence="3">Rsan-2018</strain>
    </source>
</reference>
<evidence type="ECO:0000256" key="1">
    <source>
        <dbReference type="ARBA" id="ARBA00022441"/>
    </source>
</evidence>
<protein>
    <submittedName>
        <fullName evidence="3">Uncharacterized protein</fullName>
    </submittedName>
</protein>
<dbReference type="AlphaFoldDB" id="A0A9D4T453"/>
<name>A0A9D4T453_RHISA</name>
<keyword evidence="4" id="KW-1185">Reference proteome</keyword>
<keyword evidence="2" id="KW-0677">Repeat</keyword>
<dbReference type="Gene3D" id="2.120.10.80">
    <property type="entry name" value="Kelch-type beta propeller"/>
    <property type="match status" value="1"/>
</dbReference>
<evidence type="ECO:0000313" key="3">
    <source>
        <dbReference type="EMBL" id="KAH7972301.1"/>
    </source>
</evidence>
<evidence type="ECO:0000313" key="4">
    <source>
        <dbReference type="Proteomes" id="UP000821837"/>
    </source>
</evidence>
<dbReference type="Proteomes" id="UP000821837">
    <property type="component" value="Chromosome 11"/>
</dbReference>
<dbReference type="PANTHER" id="PTHR45632:SF3">
    <property type="entry name" value="KELCH-LIKE PROTEIN 32"/>
    <property type="match status" value="1"/>
</dbReference>
<dbReference type="InterPro" id="IPR006652">
    <property type="entry name" value="Kelch_1"/>
</dbReference>
<evidence type="ECO:0000256" key="2">
    <source>
        <dbReference type="ARBA" id="ARBA00022737"/>
    </source>
</evidence>
<dbReference type="SMART" id="SM00612">
    <property type="entry name" value="Kelch"/>
    <property type="match status" value="3"/>
</dbReference>
<organism evidence="3 4">
    <name type="scientific">Rhipicephalus sanguineus</name>
    <name type="common">Brown dog tick</name>
    <name type="synonym">Ixodes sanguineus</name>
    <dbReference type="NCBI Taxonomy" id="34632"/>
    <lineage>
        <taxon>Eukaryota</taxon>
        <taxon>Metazoa</taxon>
        <taxon>Ecdysozoa</taxon>
        <taxon>Arthropoda</taxon>
        <taxon>Chelicerata</taxon>
        <taxon>Arachnida</taxon>
        <taxon>Acari</taxon>
        <taxon>Parasitiformes</taxon>
        <taxon>Ixodida</taxon>
        <taxon>Ixodoidea</taxon>
        <taxon>Ixodidae</taxon>
        <taxon>Rhipicephalinae</taxon>
        <taxon>Rhipicephalus</taxon>
        <taxon>Rhipicephalus</taxon>
    </lineage>
</organism>
<dbReference type="EMBL" id="JABSTV010001247">
    <property type="protein sequence ID" value="KAH7972301.1"/>
    <property type="molecule type" value="Genomic_DNA"/>
</dbReference>
<keyword evidence="1" id="KW-0880">Kelch repeat</keyword>